<dbReference type="EMBL" id="OIVN01006449">
    <property type="protein sequence ID" value="SPD33346.1"/>
    <property type="molecule type" value="Genomic_DNA"/>
</dbReference>
<evidence type="ECO:0000313" key="1">
    <source>
        <dbReference type="EMBL" id="SPD33346.1"/>
    </source>
</evidence>
<accession>A0A2N9J7H7</accession>
<name>A0A2N9J7H7_FAGSY</name>
<reference evidence="1" key="1">
    <citation type="submission" date="2018-02" db="EMBL/GenBank/DDBJ databases">
        <authorList>
            <person name="Cohen D.B."/>
            <person name="Kent A.D."/>
        </authorList>
    </citation>
    <scope>NUCLEOTIDE SEQUENCE</scope>
</reference>
<protein>
    <submittedName>
        <fullName evidence="1">Uncharacterized protein</fullName>
    </submittedName>
</protein>
<sequence>MVTRTPSLPLARSGGYATPRYSGDHWKSDLDILLLVG</sequence>
<organism evidence="1">
    <name type="scientific">Fagus sylvatica</name>
    <name type="common">Beechnut</name>
    <dbReference type="NCBI Taxonomy" id="28930"/>
    <lineage>
        <taxon>Eukaryota</taxon>
        <taxon>Viridiplantae</taxon>
        <taxon>Streptophyta</taxon>
        <taxon>Embryophyta</taxon>
        <taxon>Tracheophyta</taxon>
        <taxon>Spermatophyta</taxon>
        <taxon>Magnoliopsida</taxon>
        <taxon>eudicotyledons</taxon>
        <taxon>Gunneridae</taxon>
        <taxon>Pentapetalae</taxon>
        <taxon>rosids</taxon>
        <taxon>fabids</taxon>
        <taxon>Fagales</taxon>
        <taxon>Fagaceae</taxon>
        <taxon>Fagus</taxon>
    </lineage>
</organism>
<proteinExistence type="predicted"/>
<gene>
    <name evidence="1" type="ORF">FSB_LOCUS61228</name>
</gene>
<dbReference type="AlphaFoldDB" id="A0A2N9J7H7"/>